<dbReference type="PIRSF" id="PIRSF000350">
    <property type="entry name" value="Mercury_reductase_MerA"/>
    <property type="match status" value="1"/>
</dbReference>
<evidence type="ECO:0000256" key="10">
    <source>
        <dbReference type="ARBA" id="ARBA00023157"/>
    </source>
</evidence>
<keyword evidence="11 13" id="KW-0676">Redox-active center</keyword>
<evidence type="ECO:0000259" key="14">
    <source>
        <dbReference type="Pfam" id="PF02852"/>
    </source>
</evidence>
<dbReference type="Proteomes" id="UP000741863">
    <property type="component" value="Unassembled WGS sequence"/>
</dbReference>
<evidence type="ECO:0000256" key="13">
    <source>
        <dbReference type="RuleBase" id="RU003692"/>
    </source>
</evidence>
<dbReference type="InterPro" id="IPR001100">
    <property type="entry name" value="Pyr_nuc-diS_OxRdtase"/>
</dbReference>
<dbReference type="RefSeq" id="WP_204698324.1">
    <property type="nucleotide sequence ID" value="NZ_JAFBEC010000007.1"/>
</dbReference>
<protein>
    <recommendedName>
        <fullName evidence="4 13">Dihydrolipoyl dehydrogenase</fullName>
        <ecNumber evidence="3 13">1.8.1.4</ecNumber>
    </recommendedName>
</protein>
<dbReference type="InterPro" id="IPR004099">
    <property type="entry name" value="Pyr_nucl-diS_OxRdtase_dimer"/>
</dbReference>
<evidence type="ECO:0000313" key="17">
    <source>
        <dbReference type="Proteomes" id="UP000741863"/>
    </source>
</evidence>
<dbReference type="EC" id="1.8.1.4" evidence="3 13"/>
<name>A0ABS2PE70_9BACL</name>
<keyword evidence="10" id="KW-1015">Disulfide bond</keyword>
<evidence type="ECO:0000256" key="8">
    <source>
        <dbReference type="ARBA" id="ARBA00023002"/>
    </source>
</evidence>
<feature type="domain" description="Pyridine nucleotide-disulphide oxidoreductase dimerisation" evidence="14">
    <location>
        <begin position="356"/>
        <end position="465"/>
    </location>
</feature>
<evidence type="ECO:0000259" key="15">
    <source>
        <dbReference type="Pfam" id="PF07992"/>
    </source>
</evidence>
<dbReference type="PROSITE" id="PS00076">
    <property type="entry name" value="PYRIDINE_REDOX_1"/>
    <property type="match status" value="1"/>
</dbReference>
<dbReference type="InterPro" id="IPR012999">
    <property type="entry name" value="Pyr_OxRdtase_I_AS"/>
</dbReference>
<evidence type="ECO:0000256" key="2">
    <source>
        <dbReference type="ARBA" id="ARBA00007532"/>
    </source>
</evidence>
<dbReference type="InterPro" id="IPR006258">
    <property type="entry name" value="Lipoamide_DH"/>
</dbReference>
<dbReference type="Gene3D" id="3.30.390.30">
    <property type="match status" value="1"/>
</dbReference>
<dbReference type="SUPFAM" id="SSF51905">
    <property type="entry name" value="FAD/NAD(P)-binding domain"/>
    <property type="match status" value="1"/>
</dbReference>
<dbReference type="PRINTS" id="PR00368">
    <property type="entry name" value="FADPNR"/>
</dbReference>
<evidence type="ECO:0000256" key="11">
    <source>
        <dbReference type="ARBA" id="ARBA00023284"/>
    </source>
</evidence>
<organism evidence="16 17">
    <name type="scientific">Geomicrobium sediminis</name>
    <dbReference type="NCBI Taxonomy" id="1347788"/>
    <lineage>
        <taxon>Bacteria</taxon>
        <taxon>Bacillati</taxon>
        <taxon>Bacillota</taxon>
        <taxon>Bacilli</taxon>
        <taxon>Bacillales</taxon>
        <taxon>Geomicrobium</taxon>
    </lineage>
</organism>
<comment type="cofactor">
    <cofactor evidence="13">
        <name>FAD</name>
        <dbReference type="ChEBI" id="CHEBI:57692"/>
    </cofactor>
    <text evidence="13">Binds 1 FAD per subunit.</text>
</comment>
<evidence type="ECO:0000313" key="16">
    <source>
        <dbReference type="EMBL" id="MBM7633629.1"/>
    </source>
</evidence>
<dbReference type="EMBL" id="JAFBEC010000007">
    <property type="protein sequence ID" value="MBM7633629.1"/>
    <property type="molecule type" value="Genomic_DNA"/>
</dbReference>
<sequence>MSLNYDLVIIGAGTGGYVAAIKAAQLGKKVAIVEAKELGGTCLHRGCIPSKSLLKSAEIYRTVKHAETFGVISERATVDFAKVQSRKEAVVQQLHKGIQSLLKKHKISIYEGYGRMLGPSIFSPSAGTVSVEMNDGSDNIILIPKQVLLATGSKPRMLDGLPKQDENVLTSDEALQLEELPASVVIIGGGVIGVEWASMLADFGVEVTIVENAKQILINEDEDISKEMTKQLQKKGIVIHTNASLDVDSFESDPSNVRIDVTKEGETFTLQANKLFVSIGRTANIDDIGLQNTDIEVDKGKIVVNEYLQTKEEHIYAIGDLIKSPELAHAASHEGITAVRHMDEQENVQPISENHIPRCIYSAPEVASIGLTERETDAKGYTVAVGKVPFQAIGKALINGNHEGFCKVIVDRTSRDVLGVHIIGSQATELISEAALAMVVQAADIEIGETIHPHPTSSEVLKEAALQAIDGAIHV</sequence>
<comment type="subcellular location">
    <subcellularLocation>
        <location evidence="1">Cytoplasm</location>
    </subcellularLocation>
</comment>
<dbReference type="Pfam" id="PF07992">
    <property type="entry name" value="Pyr_redox_2"/>
    <property type="match status" value="1"/>
</dbReference>
<evidence type="ECO:0000256" key="1">
    <source>
        <dbReference type="ARBA" id="ARBA00004496"/>
    </source>
</evidence>
<keyword evidence="8 13" id="KW-0560">Oxidoreductase</keyword>
<dbReference type="InterPro" id="IPR016156">
    <property type="entry name" value="FAD/NAD-linked_Rdtase_dimer_sf"/>
</dbReference>
<dbReference type="PANTHER" id="PTHR22912">
    <property type="entry name" value="DISULFIDE OXIDOREDUCTASE"/>
    <property type="match status" value="1"/>
</dbReference>
<dbReference type="Gene3D" id="3.50.50.60">
    <property type="entry name" value="FAD/NAD(P)-binding domain"/>
    <property type="match status" value="2"/>
</dbReference>
<keyword evidence="7 13" id="KW-0274">FAD</keyword>
<feature type="domain" description="FAD/NAD(P)-binding" evidence="15">
    <location>
        <begin position="5"/>
        <end position="335"/>
    </location>
</feature>
<evidence type="ECO:0000256" key="7">
    <source>
        <dbReference type="ARBA" id="ARBA00022827"/>
    </source>
</evidence>
<keyword evidence="9 13" id="KW-0520">NAD</keyword>
<dbReference type="Pfam" id="PF02852">
    <property type="entry name" value="Pyr_redox_dim"/>
    <property type="match status" value="1"/>
</dbReference>
<evidence type="ECO:0000256" key="4">
    <source>
        <dbReference type="ARBA" id="ARBA00016961"/>
    </source>
</evidence>
<gene>
    <name evidence="16" type="ORF">JOD17_002723</name>
</gene>
<comment type="similarity">
    <text evidence="2 13">Belongs to the class-I pyridine nucleotide-disulfide oxidoreductase family.</text>
</comment>
<comment type="miscellaneous">
    <text evidence="13">The active site is a redox-active disulfide bond.</text>
</comment>
<evidence type="ECO:0000256" key="12">
    <source>
        <dbReference type="ARBA" id="ARBA00049187"/>
    </source>
</evidence>
<comment type="catalytic activity">
    <reaction evidence="12 13">
        <text>N(6)-[(R)-dihydrolipoyl]-L-lysyl-[protein] + NAD(+) = N(6)-[(R)-lipoyl]-L-lysyl-[protein] + NADH + H(+)</text>
        <dbReference type="Rhea" id="RHEA:15045"/>
        <dbReference type="Rhea" id="RHEA-COMP:10474"/>
        <dbReference type="Rhea" id="RHEA-COMP:10475"/>
        <dbReference type="ChEBI" id="CHEBI:15378"/>
        <dbReference type="ChEBI" id="CHEBI:57540"/>
        <dbReference type="ChEBI" id="CHEBI:57945"/>
        <dbReference type="ChEBI" id="CHEBI:83099"/>
        <dbReference type="ChEBI" id="CHEBI:83100"/>
        <dbReference type="EC" id="1.8.1.4"/>
    </reaction>
</comment>
<accession>A0ABS2PE70</accession>
<evidence type="ECO:0000256" key="5">
    <source>
        <dbReference type="ARBA" id="ARBA00022490"/>
    </source>
</evidence>
<keyword evidence="6 13" id="KW-0285">Flavoprotein</keyword>
<comment type="caution">
    <text evidence="16">The sequence shown here is derived from an EMBL/GenBank/DDBJ whole genome shotgun (WGS) entry which is preliminary data.</text>
</comment>
<dbReference type="NCBIfam" id="TIGR01350">
    <property type="entry name" value="lipoamide_DH"/>
    <property type="match status" value="1"/>
</dbReference>
<keyword evidence="17" id="KW-1185">Reference proteome</keyword>
<dbReference type="GO" id="GO:0004148">
    <property type="term" value="F:dihydrolipoyl dehydrogenase (NADH) activity"/>
    <property type="evidence" value="ECO:0007669"/>
    <property type="project" value="UniProtKB-EC"/>
</dbReference>
<dbReference type="InterPro" id="IPR050151">
    <property type="entry name" value="Class-I_Pyr_Nuc-Dis_Oxidored"/>
</dbReference>
<dbReference type="InterPro" id="IPR036188">
    <property type="entry name" value="FAD/NAD-bd_sf"/>
</dbReference>
<dbReference type="SUPFAM" id="SSF55424">
    <property type="entry name" value="FAD/NAD-linked reductases, dimerisation (C-terminal) domain"/>
    <property type="match status" value="1"/>
</dbReference>
<evidence type="ECO:0000256" key="6">
    <source>
        <dbReference type="ARBA" id="ARBA00022630"/>
    </source>
</evidence>
<dbReference type="PANTHER" id="PTHR22912:SF217">
    <property type="entry name" value="DIHYDROLIPOYL DEHYDROGENASE"/>
    <property type="match status" value="1"/>
</dbReference>
<evidence type="ECO:0000256" key="3">
    <source>
        <dbReference type="ARBA" id="ARBA00012608"/>
    </source>
</evidence>
<keyword evidence="5" id="KW-0963">Cytoplasm</keyword>
<dbReference type="PRINTS" id="PR00411">
    <property type="entry name" value="PNDRDTASEI"/>
</dbReference>
<dbReference type="InterPro" id="IPR023753">
    <property type="entry name" value="FAD/NAD-binding_dom"/>
</dbReference>
<evidence type="ECO:0000256" key="9">
    <source>
        <dbReference type="ARBA" id="ARBA00023027"/>
    </source>
</evidence>
<proteinExistence type="inferred from homology"/>
<reference evidence="16 17" key="1">
    <citation type="submission" date="2021-01" db="EMBL/GenBank/DDBJ databases">
        <title>Genomic Encyclopedia of Type Strains, Phase IV (KMG-IV): sequencing the most valuable type-strain genomes for metagenomic binning, comparative biology and taxonomic classification.</title>
        <authorList>
            <person name="Goeker M."/>
        </authorList>
    </citation>
    <scope>NUCLEOTIDE SEQUENCE [LARGE SCALE GENOMIC DNA]</scope>
    <source>
        <strain evidence="16 17">DSM 25540</strain>
    </source>
</reference>